<organism evidence="1 2">
    <name type="scientific">Hymenolepis diminuta</name>
    <name type="common">Rat tapeworm</name>
    <dbReference type="NCBI Taxonomy" id="6216"/>
    <lineage>
        <taxon>Eukaryota</taxon>
        <taxon>Metazoa</taxon>
        <taxon>Spiralia</taxon>
        <taxon>Lophotrochozoa</taxon>
        <taxon>Platyhelminthes</taxon>
        <taxon>Cestoda</taxon>
        <taxon>Eucestoda</taxon>
        <taxon>Cyclophyllidea</taxon>
        <taxon>Hymenolepididae</taxon>
        <taxon>Hymenolepis</taxon>
    </lineage>
</organism>
<evidence type="ECO:0000313" key="2">
    <source>
        <dbReference type="Proteomes" id="UP000321570"/>
    </source>
</evidence>
<evidence type="ECO:0000313" key="1">
    <source>
        <dbReference type="EMBL" id="VUZ43949.1"/>
    </source>
</evidence>
<protein>
    <submittedName>
        <fullName evidence="1">Uncharacterized protein</fullName>
    </submittedName>
</protein>
<dbReference type="EMBL" id="CABIJS010000122">
    <property type="protein sequence ID" value="VUZ43949.1"/>
    <property type="molecule type" value="Genomic_DNA"/>
</dbReference>
<name>A0A564YAE8_HYMDI</name>
<dbReference type="AlphaFoldDB" id="A0A564YAE8"/>
<keyword evidence="2" id="KW-1185">Reference proteome</keyword>
<reference evidence="1 2" key="1">
    <citation type="submission" date="2019-07" db="EMBL/GenBank/DDBJ databases">
        <authorList>
            <person name="Jastrzebski P J."/>
            <person name="Paukszto L."/>
            <person name="Jastrzebski P J."/>
        </authorList>
    </citation>
    <scope>NUCLEOTIDE SEQUENCE [LARGE SCALE GENOMIC DNA]</scope>
    <source>
        <strain evidence="1 2">WMS-il1</strain>
    </source>
</reference>
<proteinExistence type="predicted"/>
<sequence length="161" mass="18281">MSKRVHRFSPFYNFLITLKKHICAHALARLYSNDSYEATLVFHTRTTHTGQLRPLHLLSSSACRSLSLCYSFQTRCGFLENIFGLINPWYSASQSLLALTQTATNWRLLLLSLFVAANRYLLSNSNSLHFCNTVENHSCDLQQSSFPLCKIPSKTQNSSNA</sequence>
<gene>
    <name evidence="1" type="ORF">WMSIL1_LOCUS4220</name>
</gene>
<dbReference type="Proteomes" id="UP000321570">
    <property type="component" value="Unassembled WGS sequence"/>
</dbReference>
<accession>A0A564YAE8</accession>